<dbReference type="AlphaFoldDB" id="A0A150TMS0"/>
<comment type="caution">
    <text evidence="4">The sequence shown here is derived from an EMBL/GenBank/DDBJ whole genome shotgun (WGS) entry which is preliminary data.</text>
</comment>
<dbReference type="SUPFAM" id="SSF52266">
    <property type="entry name" value="SGNH hydrolase"/>
    <property type="match status" value="1"/>
</dbReference>
<dbReference type="EMBL" id="JEME01001830">
    <property type="protein sequence ID" value="KYG05974.1"/>
    <property type="molecule type" value="Genomic_DNA"/>
</dbReference>
<dbReference type="Gene3D" id="3.40.50.1110">
    <property type="entry name" value="SGNH hydrolase"/>
    <property type="match status" value="1"/>
</dbReference>
<proteinExistence type="predicted"/>
<feature type="compositionally biased region" description="Low complexity" evidence="1">
    <location>
        <begin position="50"/>
        <end position="60"/>
    </location>
</feature>
<dbReference type="PROSITE" id="PS51257">
    <property type="entry name" value="PROKAR_LIPOPROTEIN"/>
    <property type="match status" value="1"/>
</dbReference>
<organism evidence="4 5">
    <name type="scientific">Sorangium cellulosum</name>
    <name type="common">Polyangium cellulosum</name>
    <dbReference type="NCBI Taxonomy" id="56"/>
    <lineage>
        <taxon>Bacteria</taxon>
        <taxon>Pseudomonadati</taxon>
        <taxon>Myxococcota</taxon>
        <taxon>Polyangia</taxon>
        <taxon>Polyangiales</taxon>
        <taxon>Polyangiaceae</taxon>
        <taxon>Sorangium</taxon>
    </lineage>
</organism>
<reference evidence="4 5" key="1">
    <citation type="submission" date="2014-02" db="EMBL/GenBank/DDBJ databases">
        <title>The small core and large imbalanced accessory genome model reveals a collaborative survival strategy of Sorangium cellulosum strains in nature.</title>
        <authorList>
            <person name="Han K."/>
            <person name="Peng R."/>
            <person name="Blom J."/>
            <person name="Li Y.-Z."/>
        </authorList>
    </citation>
    <scope>NUCLEOTIDE SEQUENCE [LARGE SCALE GENOMIC DNA]</scope>
    <source>
        <strain evidence="4 5">So0007-03</strain>
    </source>
</reference>
<evidence type="ECO:0000313" key="4">
    <source>
        <dbReference type="EMBL" id="KYG05974.1"/>
    </source>
</evidence>
<feature type="signal peptide" evidence="2">
    <location>
        <begin position="1"/>
        <end position="27"/>
    </location>
</feature>
<evidence type="ECO:0000256" key="1">
    <source>
        <dbReference type="SAM" id="MobiDB-lite"/>
    </source>
</evidence>
<evidence type="ECO:0000313" key="5">
    <source>
        <dbReference type="Proteomes" id="UP000075502"/>
    </source>
</evidence>
<dbReference type="InterPro" id="IPR036514">
    <property type="entry name" value="SGNH_hydro_sf"/>
</dbReference>
<protein>
    <recommendedName>
        <fullName evidence="3">SGNH hydrolase-type esterase domain-containing protein</fullName>
    </recommendedName>
</protein>
<dbReference type="CDD" id="cd01833">
    <property type="entry name" value="XynB_like"/>
    <property type="match status" value="1"/>
</dbReference>
<gene>
    <name evidence="4" type="ORF">BE21_37525</name>
</gene>
<evidence type="ECO:0000259" key="3">
    <source>
        <dbReference type="Pfam" id="PF13472"/>
    </source>
</evidence>
<dbReference type="InterPro" id="IPR051532">
    <property type="entry name" value="Ester_Hydrolysis_Enzymes"/>
</dbReference>
<feature type="compositionally biased region" description="Gly residues" evidence="1">
    <location>
        <begin position="78"/>
        <end position="100"/>
    </location>
</feature>
<dbReference type="InterPro" id="IPR013830">
    <property type="entry name" value="SGNH_hydro"/>
</dbReference>
<keyword evidence="2" id="KW-0732">Signal</keyword>
<dbReference type="GO" id="GO:0004622">
    <property type="term" value="F:phosphatidylcholine lysophospholipase activity"/>
    <property type="evidence" value="ECO:0007669"/>
    <property type="project" value="TreeGrafter"/>
</dbReference>
<name>A0A150TMS0_SORCE</name>
<dbReference type="Proteomes" id="UP000075502">
    <property type="component" value="Unassembled WGS sequence"/>
</dbReference>
<feature type="chain" id="PRO_5007569942" description="SGNH hydrolase-type esterase domain-containing protein" evidence="2">
    <location>
        <begin position="28"/>
        <end position="331"/>
    </location>
</feature>
<dbReference type="Pfam" id="PF13472">
    <property type="entry name" value="Lipase_GDSL_2"/>
    <property type="match status" value="1"/>
</dbReference>
<dbReference type="PANTHER" id="PTHR30383:SF5">
    <property type="entry name" value="SGNH HYDROLASE-TYPE ESTERASE DOMAIN-CONTAINING PROTEIN"/>
    <property type="match status" value="1"/>
</dbReference>
<feature type="domain" description="SGNH hydrolase-type esterase" evidence="3">
    <location>
        <begin position="119"/>
        <end position="316"/>
    </location>
</feature>
<sequence>MKPITSWPVVAGLVVIALGCSGGSAGAGGAGEAGGGAGGAGGTSDGGGTDSAAAGTGGTTSAAGTGGSLAGTGGGGDGGGAAAGGSGGDSGAQGGAGGSAGSTYRPCPTDGTACKIMPFGDSITDGYNGDTPGGYRVELFRLAHAAGKNITFVGSGSNGPNTVGGVAFPHNHEGHSGWTIAPAGGRSGISTLVSTVMPQYKPDIVLLMIGTNDAIDNYDMPNAPKRLGALIDSIYAQLPDVLIVVAAPVPSRGDASKGDDTALSARIKTYDDAIPAVVKARADAGRHIISVDMYTPFNPNKATLLEDQWHPNLQGYVLLGEQWYAALQPLL</sequence>
<accession>A0A150TMS0</accession>
<feature type="region of interest" description="Disordered" evidence="1">
    <location>
        <begin position="31"/>
        <end position="60"/>
    </location>
</feature>
<feature type="region of interest" description="Disordered" evidence="1">
    <location>
        <begin position="78"/>
        <end position="103"/>
    </location>
</feature>
<feature type="compositionally biased region" description="Gly residues" evidence="1">
    <location>
        <begin position="31"/>
        <end position="49"/>
    </location>
</feature>
<dbReference type="PANTHER" id="PTHR30383">
    <property type="entry name" value="THIOESTERASE 1/PROTEASE 1/LYSOPHOSPHOLIPASE L1"/>
    <property type="match status" value="1"/>
</dbReference>
<evidence type="ECO:0000256" key="2">
    <source>
        <dbReference type="SAM" id="SignalP"/>
    </source>
</evidence>